<comment type="similarity">
    <text evidence="2">Belongs to the AAA ATPase family.</text>
</comment>
<dbReference type="FunFam" id="3.40.50.300:FF:000109">
    <property type="entry name" value="Peroxisomal biogenesis factor 6"/>
    <property type="match status" value="1"/>
</dbReference>
<keyword evidence="13" id="KW-1185">Reference proteome</keyword>
<dbReference type="InterPro" id="IPR047533">
    <property type="entry name" value="RecA-like_PEX6_r2"/>
</dbReference>
<dbReference type="InterPro" id="IPR003593">
    <property type="entry name" value="AAA+_ATPase"/>
</dbReference>
<dbReference type="SUPFAM" id="SSF52540">
    <property type="entry name" value="P-loop containing nucleoside triphosphate hydrolases"/>
    <property type="match status" value="2"/>
</dbReference>
<dbReference type="Gene3D" id="1.10.8.60">
    <property type="match status" value="2"/>
</dbReference>
<evidence type="ECO:0000256" key="4">
    <source>
        <dbReference type="ARBA" id="ARBA00022741"/>
    </source>
</evidence>
<dbReference type="EMBL" id="LWDX02041842">
    <property type="protein sequence ID" value="OEL23714.1"/>
    <property type="molecule type" value="Genomic_DNA"/>
</dbReference>
<evidence type="ECO:0000256" key="3">
    <source>
        <dbReference type="ARBA" id="ARBA00022593"/>
    </source>
</evidence>
<evidence type="ECO:0000313" key="13">
    <source>
        <dbReference type="Proteomes" id="UP000095767"/>
    </source>
</evidence>
<dbReference type="GO" id="GO:0005524">
    <property type="term" value="F:ATP binding"/>
    <property type="evidence" value="ECO:0007669"/>
    <property type="project" value="UniProtKB-KW"/>
</dbReference>
<proteinExistence type="inferred from homology"/>
<evidence type="ECO:0000256" key="6">
    <source>
        <dbReference type="ARBA" id="ARBA00022840"/>
    </source>
</evidence>
<dbReference type="STRING" id="888268.A0A1E5VFA3"/>
<evidence type="ECO:0000313" key="12">
    <source>
        <dbReference type="EMBL" id="OEL23714.1"/>
    </source>
</evidence>
<feature type="domain" description="AAA+ ATPase" evidence="11">
    <location>
        <begin position="363"/>
        <end position="525"/>
    </location>
</feature>
<evidence type="ECO:0000256" key="1">
    <source>
        <dbReference type="ARBA" id="ARBA00004370"/>
    </source>
</evidence>
<comment type="catalytic activity">
    <reaction evidence="10">
        <text>ATP + H2O = ADP + phosphate + H(+)</text>
        <dbReference type="Rhea" id="RHEA:13065"/>
        <dbReference type="ChEBI" id="CHEBI:15377"/>
        <dbReference type="ChEBI" id="CHEBI:15378"/>
        <dbReference type="ChEBI" id="CHEBI:30616"/>
        <dbReference type="ChEBI" id="CHEBI:43474"/>
        <dbReference type="ChEBI" id="CHEBI:456216"/>
    </reaction>
    <physiologicalReaction direction="left-to-right" evidence="10">
        <dbReference type="Rhea" id="RHEA:13066"/>
    </physiologicalReaction>
</comment>
<evidence type="ECO:0000256" key="7">
    <source>
        <dbReference type="ARBA" id="ARBA00023136"/>
    </source>
</evidence>
<keyword evidence="4" id="KW-0547">Nucleotide-binding</keyword>
<dbReference type="InterPro" id="IPR050168">
    <property type="entry name" value="AAA_ATPase_domain"/>
</dbReference>
<dbReference type="InterPro" id="IPR003960">
    <property type="entry name" value="ATPase_AAA_CS"/>
</dbReference>
<evidence type="ECO:0000256" key="2">
    <source>
        <dbReference type="ARBA" id="ARBA00006914"/>
    </source>
</evidence>
<protein>
    <recommendedName>
        <fullName evidence="8">Peroxisomal ATPase PEX6</fullName>
    </recommendedName>
    <alternativeName>
        <fullName evidence="9">Peroxin-6</fullName>
    </alternativeName>
</protein>
<dbReference type="GO" id="GO:0005778">
    <property type="term" value="C:peroxisomal membrane"/>
    <property type="evidence" value="ECO:0007669"/>
    <property type="project" value="TreeGrafter"/>
</dbReference>
<dbReference type="GO" id="GO:0005829">
    <property type="term" value="C:cytosol"/>
    <property type="evidence" value="ECO:0007669"/>
    <property type="project" value="TreeGrafter"/>
</dbReference>
<dbReference type="FunFam" id="1.10.8.60:FF:000077">
    <property type="entry name" value="Peroxisome biogenesis protein 6"/>
    <property type="match status" value="1"/>
</dbReference>
<feature type="domain" description="AAA+ ATPase" evidence="11">
    <location>
        <begin position="676"/>
        <end position="802"/>
    </location>
</feature>
<dbReference type="GO" id="GO:0016887">
    <property type="term" value="F:ATP hydrolysis activity"/>
    <property type="evidence" value="ECO:0007669"/>
    <property type="project" value="InterPro"/>
</dbReference>
<comment type="caution">
    <text evidence="12">The sequence shown here is derived from an EMBL/GenBank/DDBJ whole genome shotgun (WGS) entry which is preliminary data.</text>
</comment>
<comment type="subcellular location">
    <subcellularLocation>
        <location evidence="1">Membrane</location>
    </subcellularLocation>
</comment>
<reference evidence="12 13" key="1">
    <citation type="submission" date="2016-09" db="EMBL/GenBank/DDBJ databases">
        <title>The draft genome of Dichanthelium oligosanthes: A C3 panicoid grass species.</title>
        <authorList>
            <person name="Studer A.J."/>
            <person name="Schnable J.C."/>
            <person name="Brutnell T.P."/>
        </authorList>
    </citation>
    <scope>NUCLEOTIDE SEQUENCE [LARGE SCALE GENOMIC DNA]</scope>
    <source>
        <strain evidence="13">cv. Kellogg 1175</strain>
        <tissue evidence="12">Leaf</tissue>
    </source>
</reference>
<evidence type="ECO:0000256" key="10">
    <source>
        <dbReference type="ARBA" id="ARBA00048778"/>
    </source>
</evidence>
<dbReference type="Proteomes" id="UP000095767">
    <property type="component" value="Unassembled WGS sequence"/>
</dbReference>
<dbReference type="Pfam" id="PF00004">
    <property type="entry name" value="AAA"/>
    <property type="match status" value="2"/>
</dbReference>
<evidence type="ECO:0000256" key="5">
    <source>
        <dbReference type="ARBA" id="ARBA00022801"/>
    </source>
</evidence>
<keyword evidence="7" id="KW-0472">Membrane</keyword>
<name>A0A1E5VFA3_9POAL</name>
<keyword evidence="5" id="KW-0378">Hydrolase</keyword>
<dbReference type="AlphaFoldDB" id="A0A1E5VFA3"/>
<evidence type="ECO:0000256" key="8">
    <source>
        <dbReference type="ARBA" id="ARBA00034811"/>
    </source>
</evidence>
<sequence>MVERRQRRKPLVLASTQALLDSLPGDRPPPPPQEPVRLRAGVLRFPSGGSAEFGELASFVALPAPALRRLAVVTGTPVLVKNADNNVGRIVKATLLDHPSLDESRAEQTDHVASVSPHGHAMGILPCRSFPATGLASVDEDVAYVSPLLAFNLGLHVSCLKLLIQRGGEPFKFCSRSVEPYAAPSSGSDPSLHLDLLPCPQVPKYALHLRVSVVRIPDCGVLASLKINPSVGGSDYQDMVDQALNEYFKFDRFLARGDVFCIQNNWNCCVTSCLACSKQDDNLHPRNMIYFKVTSMEPSDEPILRVNCNETALVLGGAASAAIPPYSFFNASGDSVPLHGEIVEHLASIIAPALCPSDILPKIKFSTFIYGPSGCGKRTVVRHVGNHLGLHVVECSCHDLTTSSESGAPAALATAFKEAQKYSPCIILLRHFDAIGNASSNEGPQSEQSGIASNIESVIKQYTGQRWIAKDLMPGRDVNGSSYLMEPECVSPLQIILVATADSSEGMQQSIRRCFRHEIDMKTMNEEQRNKLISETLQGIATVADESVDDKFVKDLAAQTSGFMPRDILALVADAGVSFARKIAAEKDSKEISNHEEILPESSSATQNEEKHFCKEDIMSSLERAKKRNRAALGTPKVPNVKWEDVGGLEEVKKVILDTIQLPLMYKHLFSSKLRKRSGVLLYGPPGTGKTLLAKAVATECSLNFLSVKGPELINMYVGESEKNVRDIFEKARSARPCVIFFDELDSLAPARGSSADSGGVMDRVVSQDLFIIGATNRPDLLDSALLRPGRFDKLLYVGVNTDASYRERILKAQTRKYKLHKNVSLLSVAQRCPPNFTGADIYALCADAWFHAAKRSVKTFEADPSRNDDSSAEEVIVEIDDFMTVLGDISPSLSMEELQNYEQLRQKIEGPSR</sequence>
<dbReference type="GO" id="GO:0016558">
    <property type="term" value="P:protein import into peroxisome matrix"/>
    <property type="evidence" value="ECO:0007669"/>
    <property type="project" value="TreeGrafter"/>
</dbReference>
<dbReference type="FunFam" id="3.40.50.300:FF:001716">
    <property type="entry name" value="Peroxisome biogenesis protein 6"/>
    <property type="match status" value="1"/>
</dbReference>
<dbReference type="InterPro" id="IPR003959">
    <property type="entry name" value="ATPase_AAA_core"/>
</dbReference>
<dbReference type="InterPro" id="IPR027417">
    <property type="entry name" value="P-loop_NTPase"/>
</dbReference>
<keyword evidence="6" id="KW-0067">ATP-binding</keyword>
<evidence type="ECO:0000256" key="9">
    <source>
        <dbReference type="ARBA" id="ARBA00034920"/>
    </source>
</evidence>
<dbReference type="Gene3D" id="3.40.50.300">
    <property type="entry name" value="P-loop containing nucleotide triphosphate hydrolases"/>
    <property type="match status" value="2"/>
</dbReference>
<keyword evidence="3" id="KW-0962">Peroxisome biogenesis</keyword>
<accession>A0A1E5VFA3</accession>
<dbReference type="PANTHER" id="PTHR23077">
    <property type="entry name" value="AAA-FAMILY ATPASE"/>
    <property type="match status" value="1"/>
</dbReference>
<dbReference type="OrthoDB" id="2187at2759"/>
<dbReference type="CDD" id="cd19527">
    <property type="entry name" value="RecA-like_PEX6_r2"/>
    <property type="match status" value="1"/>
</dbReference>
<dbReference type="PROSITE" id="PS00674">
    <property type="entry name" value="AAA"/>
    <property type="match status" value="1"/>
</dbReference>
<dbReference type="SMART" id="SM00382">
    <property type="entry name" value="AAA"/>
    <property type="match status" value="2"/>
</dbReference>
<organism evidence="12 13">
    <name type="scientific">Dichanthelium oligosanthes</name>
    <dbReference type="NCBI Taxonomy" id="888268"/>
    <lineage>
        <taxon>Eukaryota</taxon>
        <taxon>Viridiplantae</taxon>
        <taxon>Streptophyta</taxon>
        <taxon>Embryophyta</taxon>
        <taxon>Tracheophyta</taxon>
        <taxon>Spermatophyta</taxon>
        <taxon>Magnoliopsida</taxon>
        <taxon>Liliopsida</taxon>
        <taxon>Poales</taxon>
        <taxon>Poaceae</taxon>
        <taxon>PACMAD clade</taxon>
        <taxon>Panicoideae</taxon>
        <taxon>Panicodae</taxon>
        <taxon>Paniceae</taxon>
        <taxon>Dichantheliinae</taxon>
        <taxon>Dichanthelium</taxon>
    </lineage>
</organism>
<dbReference type="PANTHER" id="PTHR23077:SF9">
    <property type="entry name" value="PEROXISOMAL ATPASE PEX6"/>
    <property type="match status" value="1"/>
</dbReference>
<evidence type="ECO:0000259" key="11">
    <source>
        <dbReference type="SMART" id="SM00382"/>
    </source>
</evidence>
<gene>
    <name evidence="12" type="ORF">BAE44_0015266</name>
</gene>